<evidence type="ECO:0000313" key="2">
    <source>
        <dbReference type="EMBL" id="RNL80829.1"/>
    </source>
</evidence>
<gene>
    <name evidence="2" type="ORF">EFL95_00110</name>
</gene>
<keyword evidence="1" id="KW-0812">Transmembrane</keyword>
<evidence type="ECO:0000256" key="1">
    <source>
        <dbReference type="SAM" id="Phobius"/>
    </source>
</evidence>
<dbReference type="EMBL" id="RJSG01000001">
    <property type="protein sequence ID" value="RNL80829.1"/>
    <property type="molecule type" value="Genomic_DNA"/>
</dbReference>
<accession>A0A3N0DYZ0</accession>
<dbReference type="Proteomes" id="UP000277094">
    <property type="component" value="Unassembled WGS sequence"/>
</dbReference>
<keyword evidence="1" id="KW-0472">Membrane</keyword>
<feature type="transmembrane region" description="Helical" evidence="1">
    <location>
        <begin position="53"/>
        <end position="83"/>
    </location>
</feature>
<protein>
    <submittedName>
        <fullName evidence="2">Uncharacterized protein</fullName>
    </submittedName>
</protein>
<feature type="transmembrane region" description="Helical" evidence="1">
    <location>
        <begin position="12"/>
        <end position="33"/>
    </location>
</feature>
<proteinExistence type="predicted"/>
<comment type="caution">
    <text evidence="2">The sequence shown here is derived from an EMBL/GenBank/DDBJ whole genome shotgun (WGS) entry which is preliminary data.</text>
</comment>
<dbReference type="AlphaFoldDB" id="A0A3N0DYZ0"/>
<organism evidence="2 3">
    <name type="scientific">Nocardioides marmorisolisilvae</name>
    <dbReference type="NCBI Taxonomy" id="1542737"/>
    <lineage>
        <taxon>Bacteria</taxon>
        <taxon>Bacillati</taxon>
        <taxon>Actinomycetota</taxon>
        <taxon>Actinomycetes</taxon>
        <taxon>Propionibacteriales</taxon>
        <taxon>Nocardioidaceae</taxon>
        <taxon>Nocardioides</taxon>
    </lineage>
</organism>
<evidence type="ECO:0000313" key="3">
    <source>
        <dbReference type="Proteomes" id="UP000277094"/>
    </source>
</evidence>
<dbReference type="RefSeq" id="WP_123232036.1">
    <property type="nucleotide sequence ID" value="NZ_RJSG01000001.1"/>
</dbReference>
<reference evidence="2 3" key="1">
    <citation type="submission" date="2018-11" db="EMBL/GenBank/DDBJ databases">
        <authorList>
            <person name="Li F."/>
        </authorList>
    </citation>
    <scope>NUCLEOTIDE SEQUENCE [LARGE SCALE GENOMIC DNA]</scope>
    <source>
        <strain evidence="2 3">KIS18-7</strain>
    </source>
</reference>
<feature type="transmembrane region" description="Helical" evidence="1">
    <location>
        <begin position="95"/>
        <end position="112"/>
    </location>
</feature>
<sequence length="180" mass="19611">MREFEVSSNRSMRLVSLLLLGGWAGTTALIGVFDILNAYRNWHSFHAGSSSSLHFSFLLDGSLFLLWIASWNLILPALVLGVIQTARVHRQPWTPLAYAAVVVTGPILSVAYNNWRNTRDADEMFDRHFLSWGSLGGLGFTAIAGVTMAAAWFLLRDVGTVDEAPAAPTGSTWTAAARSS</sequence>
<feature type="transmembrane region" description="Helical" evidence="1">
    <location>
        <begin position="132"/>
        <end position="155"/>
    </location>
</feature>
<keyword evidence="3" id="KW-1185">Reference proteome</keyword>
<name>A0A3N0DYZ0_9ACTN</name>
<keyword evidence="1" id="KW-1133">Transmembrane helix</keyword>